<evidence type="ECO:0000313" key="5">
    <source>
        <dbReference type="Proteomes" id="UP000770015"/>
    </source>
</evidence>
<sequence>MPPPPDLSSYILPIDTAKEIFNTEILPAEFTSLQPSPLTDSQPPLAVLIVGQTGAGKTRHAPPILSALTSVRRAPPAHFIADTYKTYHPSYQKLASGPSPAHASPATGPDARRWLLMAAHHAASLRLDVLLESACRHPDDFAQLAAAFHAAAYRVEVVVLAVPRALSRLGILTRFYERLPEAGSRGLPVRLTPTKVHDDSYEGLLQAAQWIDRNGEKVGQVLVVRRGNLVAFSDERAGDGEVLGGLVAEAITRERERPLTEVEARIARDDLSRLEAVDADKAAEVRDMIDSLLPSAPEGVEYPPLRPLEFPPDSTNRQAMLMLGTSAPNL</sequence>
<dbReference type="GO" id="GO:0016301">
    <property type="term" value="F:kinase activity"/>
    <property type="evidence" value="ECO:0007669"/>
    <property type="project" value="InterPro"/>
</dbReference>
<proteinExistence type="predicted"/>
<keyword evidence="5" id="KW-1185">Reference proteome</keyword>
<dbReference type="InterPro" id="IPR010488">
    <property type="entry name" value="Zeta_toxin_domain"/>
</dbReference>
<evidence type="ECO:0000256" key="2">
    <source>
        <dbReference type="ARBA" id="ARBA00022840"/>
    </source>
</evidence>
<dbReference type="SUPFAM" id="SSF52540">
    <property type="entry name" value="P-loop containing nucleoside triphosphate hydrolases"/>
    <property type="match status" value="1"/>
</dbReference>
<dbReference type="GO" id="GO:0005524">
    <property type="term" value="F:ATP binding"/>
    <property type="evidence" value="ECO:0007669"/>
    <property type="project" value="UniProtKB-KW"/>
</dbReference>
<reference evidence="4" key="1">
    <citation type="journal article" date="2021" name="Nat. Commun.">
        <title>Genetic determinants of endophytism in the Arabidopsis root mycobiome.</title>
        <authorList>
            <person name="Mesny F."/>
            <person name="Miyauchi S."/>
            <person name="Thiergart T."/>
            <person name="Pickel B."/>
            <person name="Atanasova L."/>
            <person name="Karlsson M."/>
            <person name="Huettel B."/>
            <person name="Barry K.W."/>
            <person name="Haridas S."/>
            <person name="Chen C."/>
            <person name="Bauer D."/>
            <person name="Andreopoulos W."/>
            <person name="Pangilinan J."/>
            <person name="LaButti K."/>
            <person name="Riley R."/>
            <person name="Lipzen A."/>
            <person name="Clum A."/>
            <person name="Drula E."/>
            <person name="Henrissat B."/>
            <person name="Kohler A."/>
            <person name="Grigoriev I.V."/>
            <person name="Martin F.M."/>
            <person name="Hacquard S."/>
        </authorList>
    </citation>
    <scope>NUCLEOTIDE SEQUENCE</scope>
    <source>
        <strain evidence="4">MPI-SDFR-AT-0117</strain>
    </source>
</reference>
<dbReference type="AlphaFoldDB" id="A0A9P8VJS7"/>
<evidence type="ECO:0000259" key="3">
    <source>
        <dbReference type="Pfam" id="PF06414"/>
    </source>
</evidence>
<dbReference type="Pfam" id="PF06414">
    <property type="entry name" value="Zeta_toxin"/>
    <property type="match status" value="1"/>
</dbReference>
<feature type="domain" description="Zeta toxin" evidence="3">
    <location>
        <begin position="39"/>
        <end position="232"/>
    </location>
</feature>
<keyword evidence="1" id="KW-0547">Nucleotide-binding</keyword>
<protein>
    <submittedName>
        <fullName evidence="4">Zeta toxin family protein</fullName>
    </submittedName>
</protein>
<dbReference type="InterPro" id="IPR027417">
    <property type="entry name" value="P-loop_NTPase"/>
</dbReference>
<dbReference type="EMBL" id="JAGSXJ010000003">
    <property type="protein sequence ID" value="KAH6694125.1"/>
    <property type="molecule type" value="Genomic_DNA"/>
</dbReference>
<dbReference type="OrthoDB" id="2881954at2759"/>
<accession>A0A9P8VJS7</accession>
<organism evidence="4 5">
    <name type="scientific">Plectosphaerella plurivora</name>
    <dbReference type="NCBI Taxonomy" id="936078"/>
    <lineage>
        <taxon>Eukaryota</taxon>
        <taxon>Fungi</taxon>
        <taxon>Dikarya</taxon>
        <taxon>Ascomycota</taxon>
        <taxon>Pezizomycotina</taxon>
        <taxon>Sordariomycetes</taxon>
        <taxon>Hypocreomycetidae</taxon>
        <taxon>Glomerellales</taxon>
        <taxon>Plectosphaerellaceae</taxon>
        <taxon>Plectosphaerella</taxon>
    </lineage>
</organism>
<name>A0A9P8VJS7_9PEZI</name>
<evidence type="ECO:0000256" key="1">
    <source>
        <dbReference type="ARBA" id="ARBA00022741"/>
    </source>
</evidence>
<evidence type="ECO:0000313" key="4">
    <source>
        <dbReference type="EMBL" id="KAH6694125.1"/>
    </source>
</evidence>
<comment type="caution">
    <text evidence="4">The sequence shown here is derived from an EMBL/GenBank/DDBJ whole genome shotgun (WGS) entry which is preliminary data.</text>
</comment>
<keyword evidence="2" id="KW-0067">ATP-binding</keyword>
<dbReference type="Proteomes" id="UP000770015">
    <property type="component" value="Unassembled WGS sequence"/>
</dbReference>
<gene>
    <name evidence="4" type="ORF">F5X68DRAFT_248761</name>
</gene>
<dbReference type="Gene3D" id="3.40.50.300">
    <property type="entry name" value="P-loop containing nucleotide triphosphate hydrolases"/>
    <property type="match status" value="1"/>
</dbReference>